<evidence type="ECO:0000313" key="4">
    <source>
        <dbReference type="Proteomes" id="UP000290567"/>
    </source>
</evidence>
<dbReference type="InterPro" id="IPR000182">
    <property type="entry name" value="GNAT_dom"/>
</dbReference>
<evidence type="ECO:0000259" key="1">
    <source>
        <dbReference type="Pfam" id="PF00583"/>
    </source>
</evidence>
<dbReference type="SUPFAM" id="SSF55729">
    <property type="entry name" value="Acyl-CoA N-acyltransferases (Nat)"/>
    <property type="match status" value="1"/>
</dbReference>
<name>A0A4P5P523_9ENTE</name>
<dbReference type="GO" id="GO:0016747">
    <property type="term" value="F:acyltransferase activity, transferring groups other than amino-acyl groups"/>
    <property type="evidence" value="ECO:0007669"/>
    <property type="project" value="InterPro"/>
</dbReference>
<dbReference type="RefSeq" id="WP_146621044.1">
    <property type="nucleotide sequence ID" value="NZ_BJCC01000004.1"/>
</dbReference>
<evidence type="ECO:0000259" key="2">
    <source>
        <dbReference type="Pfam" id="PF14268"/>
    </source>
</evidence>
<sequence length="251" mass="28404">MSNYLTLTDETIKKEHLCCAIAGQKHQQGVDVKRAWLAERIQEGHVFRKLNENGKVFIEYAPLESAWVPVIGENYIYIYCLWVSGKFKGQGHAKNLVNDCIEDAKARNKSGVCVISSKKKTPFLTDKQFMAKYGFVTVDTLDGDYELLALSFDGTTPQFAESAHNQKINNQELTIFYGMQCPFIPNGLKEVTAYCEANAIPLTTIPVDSLEKAKALPGIFNNWAIYYKGKFQTVHMMNEGQLKKFLEKHTD</sequence>
<accession>A0A4P5P523</accession>
<dbReference type="Pfam" id="PF14268">
    <property type="entry name" value="YoaP"/>
    <property type="match status" value="1"/>
</dbReference>
<proteinExistence type="predicted"/>
<dbReference type="OrthoDB" id="3172674at2"/>
<reference evidence="4" key="1">
    <citation type="submission" date="2019-02" db="EMBL/GenBank/DDBJ databases">
        <title>Draft genome sequence of Enterococcus sp. Gos25-1.</title>
        <authorList>
            <person name="Tanaka N."/>
            <person name="Shiwa Y."/>
            <person name="Fujita N."/>
        </authorList>
    </citation>
    <scope>NUCLEOTIDE SEQUENCE [LARGE SCALE GENOMIC DNA]</scope>
    <source>
        <strain evidence="4">Gos25-1</strain>
    </source>
</reference>
<gene>
    <name evidence="3" type="ORF">NRIC_04270</name>
</gene>
<keyword evidence="3" id="KW-0808">Transferase</keyword>
<dbReference type="InterPro" id="IPR016181">
    <property type="entry name" value="Acyl_CoA_acyltransferase"/>
</dbReference>
<keyword evidence="4" id="KW-1185">Reference proteome</keyword>
<dbReference type="InterPro" id="IPR025685">
    <property type="entry name" value="YoaP-like_dom"/>
</dbReference>
<dbReference type="AlphaFoldDB" id="A0A4P5P523"/>
<dbReference type="Proteomes" id="UP000290567">
    <property type="component" value="Unassembled WGS sequence"/>
</dbReference>
<comment type="caution">
    <text evidence="3">The sequence shown here is derived from an EMBL/GenBank/DDBJ whole genome shotgun (WGS) entry which is preliminary data.</text>
</comment>
<dbReference type="Gene3D" id="3.40.630.30">
    <property type="match status" value="1"/>
</dbReference>
<dbReference type="Pfam" id="PF00583">
    <property type="entry name" value="Acetyltransf_1"/>
    <property type="match status" value="1"/>
</dbReference>
<feature type="domain" description="N-acetyltransferase" evidence="1">
    <location>
        <begin position="29"/>
        <end position="109"/>
    </location>
</feature>
<feature type="domain" description="YoaP-like" evidence="2">
    <location>
        <begin position="201"/>
        <end position="244"/>
    </location>
</feature>
<organism evidence="3 4">
    <name type="scientific">Enterococcus florum</name>
    <dbReference type="NCBI Taxonomy" id="2480627"/>
    <lineage>
        <taxon>Bacteria</taxon>
        <taxon>Bacillati</taxon>
        <taxon>Bacillota</taxon>
        <taxon>Bacilli</taxon>
        <taxon>Lactobacillales</taxon>
        <taxon>Enterococcaceae</taxon>
        <taxon>Enterococcus</taxon>
    </lineage>
</organism>
<dbReference type="EMBL" id="BJCC01000004">
    <property type="protein sequence ID" value="GCF92536.1"/>
    <property type="molecule type" value="Genomic_DNA"/>
</dbReference>
<evidence type="ECO:0000313" key="3">
    <source>
        <dbReference type="EMBL" id="GCF92536.1"/>
    </source>
</evidence>
<protein>
    <submittedName>
        <fullName evidence="3">N-acetyltransferase GCN5</fullName>
    </submittedName>
</protein>
<dbReference type="CDD" id="cd04301">
    <property type="entry name" value="NAT_SF"/>
    <property type="match status" value="1"/>
</dbReference>